<organism evidence="1">
    <name type="scientific">Rodentolepis nana</name>
    <name type="common">Dwarf tapeworm</name>
    <name type="synonym">Hymenolepis nana</name>
    <dbReference type="NCBI Taxonomy" id="102285"/>
    <lineage>
        <taxon>Eukaryota</taxon>
        <taxon>Metazoa</taxon>
        <taxon>Spiralia</taxon>
        <taxon>Lophotrochozoa</taxon>
        <taxon>Platyhelminthes</taxon>
        <taxon>Cestoda</taxon>
        <taxon>Eucestoda</taxon>
        <taxon>Cyclophyllidea</taxon>
        <taxon>Hymenolepididae</taxon>
        <taxon>Rodentolepis</taxon>
    </lineage>
</organism>
<proteinExistence type="predicted"/>
<dbReference type="AlphaFoldDB" id="A0A0R3TIW6"/>
<name>A0A0R3TIW6_RODNA</name>
<reference evidence="1" key="1">
    <citation type="submission" date="2017-02" db="UniProtKB">
        <authorList>
            <consortium name="WormBaseParasite"/>
        </authorList>
    </citation>
    <scope>IDENTIFICATION</scope>
</reference>
<evidence type="ECO:0000313" key="1">
    <source>
        <dbReference type="WBParaSite" id="HNAJ_0000700701-mRNA-1"/>
    </source>
</evidence>
<accession>A0A0R3TIW6</accession>
<sequence length="131" mass="14934">LLTRSSQSIGQHKTLHQALQMIRNRESQMPISIQATVQFQMRLLSVEAHLEISVPMLRVLEVAKARPRSVQELCQECRILERRLPHLCPQISFQTSNSAFLRVLQNPNLHHLLGKAPVSVMLKLDSLAPTR</sequence>
<protein>
    <submittedName>
        <fullName evidence="1">NPH3 domain-containing protein</fullName>
    </submittedName>
</protein>
<dbReference type="WBParaSite" id="HNAJ_0000700701-mRNA-1">
    <property type="protein sequence ID" value="HNAJ_0000700701-mRNA-1"/>
    <property type="gene ID" value="HNAJ_0000700701"/>
</dbReference>